<proteinExistence type="predicted"/>
<protein>
    <submittedName>
        <fullName evidence="2">Uncharacterized protein</fullName>
    </submittedName>
</protein>
<feature type="transmembrane region" description="Helical" evidence="1">
    <location>
        <begin position="49"/>
        <end position="69"/>
    </location>
</feature>
<keyword evidence="3" id="KW-1185">Reference proteome</keyword>
<keyword evidence="1" id="KW-0472">Membrane</keyword>
<evidence type="ECO:0000313" key="3">
    <source>
        <dbReference type="Proteomes" id="UP000219338"/>
    </source>
</evidence>
<organism evidence="2 3">
    <name type="scientific">Armillaria ostoyae</name>
    <name type="common">Armillaria root rot fungus</name>
    <dbReference type="NCBI Taxonomy" id="47428"/>
    <lineage>
        <taxon>Eukaryota</taxon>
        <taxon>Fungi</taxon>
        <taxon>Dikarya</taxon>
        <taxon>Basidiomycota</taxon>
        <taxon>Agaricomycotina</taxon>
        <taxon>Agaricomycetes</taxon>
        <taxon>Agaricomycetidae</taxon>
        <taxon>Agaricales</taxon>
        <taxon>Marasmiineae</taxon>
        <taxon>Physalacriaceae</taxon>
        <taxon>Armillaria</taxon>
    </lineage>
</organism>
<sequence length="169" mass="19043">MMRGYIRPKYDQYRSLSYDSPQNWFSSSSILPVSNTVSSFGTALPHHTTLIFVSIHGLVASLAFGFWILNTKMAVARLRTTESSHCTTGKGAWPADRMVVTASLAITTEGMLHSYRSNPARPGFRMRSEIPVFYDVYNFLAPIRYLEECGSALLDTVETFAARLIFEER</sequence>
<evidence type="ECO:0000313" key="2">
    <source>
        <dbReference type="EMBL" id="SJL02732.1"/>
    </source>
</evidence>
<name>A0A284R230_ARMOS</name>
<dbReference type="EMBL" id="FUEG01000003">
    <property type="protein sequence ID" value="SJL02732.1"/>
    <property type="molecule type" value="Genomic_DNA"/>
</dbReference>
<dbReference type="OrthoDB" id="10605205at2759"/>
<dbReference type="Proteomes" id="UP000219338">
    <property type="component" value="Unassembled WGS sequence"/>
</dbReference>
<dbReference type="AlphaFoldDB" id="A0A284R230"/>
<keyword evidence="1" id="KW-0812">Transmembrane</keyword>
<accession>A0A284R230</accession>
<evidence type="ECO:0000256" key="1">
    <source>
        <dbReference type="SAM" id="Phobius"/>
    </source>
</evidence>
<keyword evidence="1" id="KW-1133">Transmembrane helix</keyword>
<gene>
    <name evidence="2" type="ORF">ARMOST_06068</name>
</gene>
<reference evidence="3" key="1">
    <citation type="journal article" date="2017" name="Nat. Ecol. Evol.">
        <title>Genome expansion and lineage-specific genetic innovations in the forest pathogenic fungi Armillaria.</title>
        <authorList>
            <person name="Sipos G."/>
            <person name="Prasanna A.N."/>
            <person name="Walter M.C."/>
            <person name="O'Connor E."/>
            <person name="Balint B."/>
            <person name="Krizsan K."/>
            <person name="Kiss B."/>
            <person name="Hess J."/>
            <person name="Varga T."/>
            <person name="Slot J."/>
            <person name="Riley R."/>
            <person name="Boka B."/>
            <person name="Rigling D."/>
            <person name="Barry K."/>
            <person name="Lee J."/>
            <person name="Mihaltcheva S."/>
            <person name="LaButti K."/>
            <person name="Lipzen A."/>
            <person name="Waldron R."/>
            <person name="Moloney N.M."/>
            <person name="Sperisen C."/>
            <person name="Kredics L."/>
            <person name="Vagvoelgyi C."/>
            <person name="Patrignani A."/>
            <person name="Fitzpatrick D."/>
            <person name="Nagy I."/>
            <person name="Doyle S."/>
            <person name="Anderson J.B."/>
            <person name="Grigoriev I.V."/>
            <person name="Gueldener U."/>
            <person name="Muensterkoetter M."/>
            <person name="Nagy L.G."/>
        </authorList>
    </citation>
    <scope>NUCLEOTIDE SEQUENCE [LARGE SCALE GENOMIC DNA]</scope>
    <source>
        <strain evidence="3">C18/9</strain>
    </source>
</reference>